<dbReference type="Proteomes" id="UP000243338">
    <property type="component" value="Unassembled WGS sequence"/>
</dbReference>
<accession>A0A1I0BNC1</accession>
<organism evidence="1 2">
    <name type="scientific">Methanococcoides vulcani</name>
    <dbReference type="NCBI Taxonomy" id="1353158"/>
    <lineage>
        <taxon>Archaea</taxon>
        <taxon>Methanobacteriati</taxon>
        <taxon>Methanobacteriota</taxon>
        <taxon>Stenosarchaea group</taxon>
        <taxon>Methanomicrobia</taxon>
        <taxon>Methanosarcinales</taxon>
        <taxon>Methanosarcinaceae</taxon>
        <taxon>Methanococcoides</taxon>
    </lineage>
</organism>
<protein>
    <submittedName>
        <fullName evidence="1">Uncharacterized protein</fullName>
    </submittedName>
</protein>
<name>A0A1I0BNC1_9EURY</name>
<keyword evidence="2" id="KW-1185">Reference proteome</keyword>
<dbReference type="EMBL" id="FOHQ01000008">
    <property type="protein sequence ID" value="SET08451.1"/>
    <property type="molecule type" value="Genomic_DNA"/>
</dbReference>
<proteinExistence type="predicted"/>
<evidence type="ECO:0000313" key="1">
    <source>
        <dbReference type="EMBL" id="SET08451.1"/>
    </source>
</evidence>
<reference evidence="2" key="1">
    <citation type="submission" date="2016-10" db="EMBL/GenBank/DDBJ databases">
        <authorList>
            <person name="Varghese N."/>
            <person name="Submissions S."/>
        </authorList>
    </citation>
    <scope>NUCLEOTIDE SEQUENCE [LARGE SCALE GENOMIC DNA]</scope>
    <source>
        <strain evidence="2">SLH 33</strain>
    </source>
</reference>
<sequence length="45" mass="5134">MFILSLRLLFLSGCNNIIEDQVIETVVNKRLDNMKDIIVSINGKI</sequence>
<dbReference type="AlphaFoldDB" id="A0A1I0BNC1"/>
<gene>
    <name evidence="1" type="ORF">SAMN04488587_2247</name>
</gene>
<evidence type="ECO:0000313" key="2">
    <source>
        <dbReference type="Proteomes" id="UP000243338"/>
    </source>
</evidence>